<evidence type="ECO:0000256" key="1">
    <source>
        <dbReference type="SAM" id="Phobius"/>
    </source>
</evidence>
<feature type="transmembrane region" description="Helical" evidence="1">
    <location>
        <begin position="218"/>
        <end position="237"/>
    </location>
</feature>
<keyword evidence="1" id="KW-0472">Membrane</keyword>
<protein>
    <submittedName>
        <fullName evidence="2 4">Uncharacterized protein</fullName>
    </submittedName>
</protein>
<keyword evidence="1" id="KW-0812">Transmembrane</keyword>
<proteinExistence type="predicted"/>
<keyword evidence="1" id="KW-1133">Transmembrane helix</keyword>
<dbReference type="AlphaFoldDB" id="A0A183KR89"/>
<name>A0A183KR89_9TREM</name>
<evidence type="ECO:0000313" key="2">
    <source>
        <dbReference type="EMBL" id="VDP63830.1"/>
    </source>
</evidence>
<evidence type="ECO:0000313" key="3">
    <source>
        <dbReference type="Proteomes" id="UP000279833"/>
    </source>
</evidence>
<dbReference type="STRING" id="6186.A0A183KR89"/>
<accession>A0A183KR89</accession>
<dbReference type="EMBL" id="UZAK01039963">
    <property type="protein sequence ID" value="VDP63830.1"/>
    <property type="molecule type" value="Genomic_DNA"/>
</dbReference>
<reference evidence="2 3" key="2">
    <citation type="submission" date="2018-11" db="EMBL/GenBank/DDBJ databases">
        <authorList>
            <consortium name="Pathogen Informatics"/>
        </authorList>
    </citation>
    <scope>NUCLEOTIDE SEQUENCE [LARGE SCALE GENOMIC DNA]</scope>
    <source>
        <strain evidence="2">Dakar</strain>
        <strain evidence="3">Dakar, Senegal</strain>
    </source>
</reference>
<dbReference type="WBParaSite" id="SCUD_0001757801-mRNA-1">
    <property type="protein sequence ID" value="SCUD_0001757801-mRNA-1"/>
    <property type="gene ID" value="SCUD_0001757801"/>
</dbReference>
<dbReference type="Proteomes" id="UP000279833">
    <property type="component" value="Unassembled WGS sequence"/>
</dbReference>
<sequence length="487" mass="52769">LILETPYKQPPPNGSFISHGYDNSLNGIHHFNSLQNSVINSGLDGNSIDNECAALLHSCNSVASSQSTHMNIINSRIFAEAYAAAARAAASVVSGSTDIYSPSSQMTNDLGSQNNEERNRSQHSLLYSMNQEINNGFINVSKETNINTENTGGWKKYNNSNSSINLKNRDKRKGFQVIACLVMQFVDFAMNAVLALPFLSLTSASGPSCSSIMFTRTWSIFAVICMSEFSASAGMLLGPAAFPFLIFLMAVLIYSTIGGVTSIGSYVSSSPVSHVFHRPSEFFADADLSGSPLSFGEIHVANDINKYKHSLQGIRKHSRISLSGQLEPRGSHLSIQLPSKHSLNYSQWSNTSGASYSSLVSPSQTDLQVAAQVAAAAAVVSVVENMNLSLAMNHASSLNNVGGYCLMPRPSSRAASVTGPTTRNINKLWMENEDGESMKFGMFTPRNASTGQVSVILKFLRVKRICFKTKLTFQQMLNVVKKFSSSQ</sequence>
<keyword evidence="3" id="KW-1185">Reference proteome</keyword>
<evidence type="ECO:0000313" key="4">
    <source>
        <dbReference type="WBParaSite" id="SCUD_0001757801-mRNA-1"/>
    </source>
</evidence>
<organism evidence="4">
    <name type="scientific">Schistosoma curassoni</name>
    <dbReference type="NCBI Taxonomy" id="6186"/>
    <lineage>
        <taxon>Eukaryota</taxon>
        <taxon>Metazoa</taxon>
        <taxon>Spiralia</taxon>
        <taxon>Lophotrochozoa</taxon>
        <taxon>Platyhelminthes</taxon>
        <taxon>Trematoda</taxon>
        <taxon>Digenea</taxon>
        <taxon>Strigeidida</taxon>
        <taxon>Schistosomatoidea</taxon>
        <taxon>Schistosomatidae</taxon>
        <taxon>Schistosoma</taxon>
    </lineage>
</organism>
<feature type="transmembrane region" description="Helical" evidence="1">
    <location>
        <begin position="244"/>
        <end position="267"/>
    </location>
</feature>
<reference evidence="4" key="1">
    <citation type="submission" date="2016-06" db="UniProtKB">
        <authorList>
            <consortium name="WormBaseParasite"/>
        </authorList>
    </citation>
    <scope>IDENTIFICATION</scope>
</reference>
<gene>
    <name evidence="2" type="ORF">SCUD_LOCUS17575</name>
</gene>
<feature type="transmembrane region" description="Helical" evidence="1">
    <location>
        <begin position="177"/>
        <end position="198"/>
    </location>
</feature>